<evidence type="ECO:0000259" key="8">
    <source>
        <dbReference type="Pfam" id="PF01182"/>
    </source>
</evidence>
<dbReference type="EC" id="3.1.1.31" evidence="5 7"/>
<evidence type="ECO:0000256" key="2">
    <source>
        <dbReference type="ARBA" id="ARBA00002681"/>
    </source>
</evidence>
<dbReference type="InterPro" id="IPR006148">
    <property type="entry name" value="Glc/Gal-6P_isomerase"/>
</dbReference>
<dbReference type="PANTHER" id="PTHR11054:SF0">
    <property type="entry name" value="6-PHOSPHOGLUCONOLACTONASE"/>
    <property type="match status" value="1"/>
</dbReference>
<comment type="pathway">
    <text evidence="3 7">Carbohydrate degradation; pentose phosphate pathway; D-ribulose 5-phosphate from D-glucose 6-phosphate (oxidative stage): step 2/3.</text>
</comment>
<comment type="function">
    <text evidence="2 7">Hydrolysis of 6-phosphogluconolactone to 6-phosphogluconate.</text>
</comment>
<dbReference type="SUPFAM" id="SSF100950">
    <property type="entry name" value="NagB/RpiA/CoA transferase-like"/>
    <property type="match status" value="1"/>
</dbReference>
<dbReference type="NCBIfam" id="TIGR01198">
    <property type="entry name" value="pgl"/>
    <property type="match status" value="1"/>
</dbReference>
<dbReference type="KEGG" id="ppru:FDP22_06250"/>
<dbReference type="Pfam" id="PF01182">
    <property type="entry name" value="Glucosamine_iso"/>
    <property type="match status" value="1"/>
</dbReference>
<sequence>MSPAGPREDFPDRVTLMAALAGRVAGLLAEGIAARGRATLAVPGGTTPGPFLELLSETELDWSRVSVMLTDERFVPESSERSNTALLRRTLLKYRAAAATLIPLTAEGESPEAVLPGLAEAVRAALPLDVCVLGMGADMHTASIFPGADKLAEALAPDAPELLPMRAPGAPEPRITLTAPVLSSARHIFVLLTGVEKAEALARALLPGPTEEAPVRAVLSHGATVVYAP</sequence>
<dbReference type="Gene3D" id="3.40.50.1360">
    <property type="match status" value="1"/>
</dbReference>
<dbReference type="GO" id="GO:0006098">
    <property type="term" value="P:pentose-phosphate shunt"/>
    <property type="evidence" value="ECO:0007669"/>
    <property type="project" value="UniProtKB-UniPathway"/>
</dbReference>
<evidence type="ECO:0000256" key="7">
    <source>
        <dbReference type="RuleBase" id="RU365095"/>
    </source>
</evidence>
<evidence type="ECO:0000256" key="1">
    <source>
        <dbReference type="ARBA" id="ARBA00000832"/>
    </source>
</evidence>
<accession>A0A5B8FW41</accession>
<dbReference type="InterPro" id="IPR005900">
    <property type="entry name" value="6-phosphogluconolactonase_DevB"/>
</dbReference>
<dbReference type="PANTHER" id="PTHR11054">
    <property type="entry name" value="6-PHOSPHOGLUCONOLACTONASE"/>
    <property type="match status" value="1"/>
</dbReference>
<dbReference type="InterPro" id="IPR039104">
    <property type="entry name" value="6PGL"/>
</dbReference>
<feature type="domain" description="Glucosamine/galactosamine-6-phosphate isomerase" evidence="8">
    <location>
        <begin position="12"/>
        <end position="224"/>
    </location>
</feature>
<keyword evidence="10" id="KW-1185">Reference proteome</keyword>
<name>A0A5B8FW41_9RHOB</name>
<dbReference type="GO" id="GO:0017057">
    <property type="term" value="F:6-phosphogluconolactonase activity"/>
    <property type="evidence" value="ECO:0007669"/>
    <property type="project" value="UniProtKB-UniRule"/>
</dbReference>
<dbReference type="RefSeq" id="WP_138577819.1">
    <property type="nucleotide sequence ID" value="NZ_CP040818.1"/>
</dbReference>
<evidence type="ECO:0000256" key="3">
    <source>
        <dbReference type="ARBA" id="ARBA00004961"/>
    </source>
</evidence>
<dbReference type="AlphaFoldDB" id="A0A5B8FW41"/>
<protein>
    <recommendedName>
        <fullName evidence="6 7">6-phosphogluconolactonase</fullName>
        <shortName evidence="7">6PGL</shortName>
        <ecNumber evidence="5 7">3.1.1.31</ecNumber>
    </recommendedName>
</protein>
<keyword evidence="7 9" id="KW-0378">Hydrolase</keyword>
<dbReference type="Proteomes" id="UP000305888">
    <property type="component" value="Chromosome"/>
</dbReference>
<dbReference type="GO" id="GO:0005975">
    <property type="term" value="P:carbohydrate metabolic process"/>
    <property type="evidence" value="ECO:0007669"/>
    <property type="project" value="UniProtKB-UniRule"/>
</dbReference>
<dbReference type="OrthoDB" id="9810967at2"/>
<reference evidence="9 10" key="1">
    <citation type="submission" date="2019-06" db="EMBL/GenBank/DDBJ databases">
        <title>Genome sequence of Rhodobacteraceae bacterium D4M1.</title>
        <authorList>
            <person name="Cao J."/>
        </authorList>
    </citation>
    <scope>NUCLEOTIDE SEQUENCE [LARGE SCALE GENOMIC DNA]</scope>
    <source>
        <strain evidence="9 10">D4M1</strain>
    </source>
</reference>
<comment type="similarity">
    <text evidence="4 7">Belongs to the glucosamine/galactosamine-6-phosphate isomerase family. 6-phosphogluconolactonase subfamily.</text>
</comment>
<dbReference type="EMBL" id="CP040818">
    <property type="protein sequence ID" value="QDL91420.1"/>
    <property type="molecule type" value="Genomic_DNA"/>
</dbReference>
<evidence type="ECO:0000256" key="4">
    <source>
        <dbReference type="ARBA" id="ARBA00010662"/>
    </source>
</evidence>
<evidence type="ECO:0000256" key="5">
    <source>
        <dbReference type="ARBA" id="ARBA00013198"/>
    </source>
</evidence>
<organism evidence="9 10">
    <name type="scientific">Paroceanicella profunda</name>
    <dbReference type="NCBI Taxonomy" id="2579971"/>
    <lineage>
        <taxon>Bacteria</taxon>
        <taxon>Pseudomonadati</taxon>
        <taxon>Pseudomonadota</taxon>
        <taxon>Alphaproteobacteria</taxon>
        <taxon>Rhodobacterales</taxon>
        <taxon>Paracoccaceae</taxon>
        <taxon>Paroceanicella</taxon>
    </lineage>
</organism>
<dbReference type="UniPathway" id="UPA00115">
    <property type="reaction ID" value="UER00409"/>
</dbReference>
<evidence type="ECO:0000313" key="10">
    <source>
        <dbReference type="Proteomes" id="UP000305888"/>
    </source>
</evidence>
<dbReference type="InterPro" id="IPR037171">
    <property type="entry name" value="NagB/RpiA_transferase-like"/>
</dbReference>
<comment type="catalytic activity">
    <reaction evidence="1 7">
        <text>6-phospho-D-glucono-1,5-lactone + H2O = 6-phospho-D-gluconate + H(+)</text>
        <dbReference type="Rhea" id="RHEA:12556"/>
        <dbReference type="ChEBI" id="CHEBI:15377"/>
        <dbReference type="ChEBI" id="CHEBI:15378"/>
        <dbReference type="ChEBI" id="CHEBI:57955"/>
        <dbReference type="ChEBI" id="CHEBI:58759"/>
        <dbReference type="EC" id="3.1.1.31"/>
    </reaction>
</comment>
<dbReference type="CDD" id="cd01400">
    <property type="entry name" value="6PGL"/>
    <property type="match status" value="1"/>
</dbReference>
<gene>
    <name evidence="7 9" type="primary">pgl</name>
    <name evidence="9" type="ORF">FDP22_06250</name>
</gene>
<proteinExistence type="inferred from homology"/>
<evidence type="ECO:0000313" key="9">
    <source>
        <dbReference type="EMBL" id="QDL91420.1"/>
    </source>
</evidence>
<evidence type="ECO:0000256" key="6">
    <source>
        <dbReference type="ARBA" id="ARBA00020337"/>
    </source>
</evidence>